<protein>
    <recommendedName>
        <fullName evidence="1">Ig-like domain-containing protein</fullName>
    </recommendedName>
</protein>
<evidence type="ECO:0000259" key="1">
    <source>
        <dbReference type="PROSITE" id="PS50835"/>
    </source>
</evidence>
<feature type="domain" description="Ig-like" evidence="1">
    <location>
        <begin position="168"/>
        <end position="264"/>
    </location>
</feature>
<gene>
    <name evidence="2" type="ORF">HERILL_LOCUS13620</name>
</gene>
<proteinExistence type="predicted"/>
<dbReference type="PROSITE" id="PS50835">
    <property type="entry name" value="IG_LIKE"/>
    <property type="match status" value="1"/>
</dbReference>
<dbReference type="InterPro" id="IPR007110">
    <property type="entry name" value="Ig-like_dom"/>
</dbReference>
<evidence type="ECO:0000313" key="2">
    <source>
        <dbReference type="EMBL" id="CAD7091194.1"/>
    </source>
</evidence>
<keyword evidence="3" id="KW-1185">Reference proteome</keyword>
<reference evidence="2 3" key="1">
    <citation type="submission" date="2020-11" db="EMBL/GenBank/DDBJ databases">
        <authorList>
            <person name="Wallbank WR R."/>
            <person name="Pardo Diaz C."/>
            <person name="Kozak K."/>
            <person name="Martin S."/>
            <person name="Jiggins C."/>
            <person name="Moest M."/>
            <person name="Warren A I."/>
            <person name="Generalovic N T."/>
            <person name="Byers J.R.P. K."/>
            <person name="Montejo-Kovacevich G."/>
            <person name="Yen C E."/>
        </authorList>
    </citation>
    <scope>NUCLEOTIDE SEQUENCE [LARGE SCALE GENOMIC DNA]</scope>
</reference>
<sequence length="278" mass="31622">MEIFDNNTLVINKVKTKHSGLYSCNTTRLNDTDNSTISISYNYLTQVIEKDVISELPSGSLTDWRKYRENVLEPAALKLDDESLEDQIAGLNVTWSPWSSCLCGSFKFDTRRFRYAYPYVIVNESDQLAPIFPTQSEWLMDFYPYFASIVMNLTIFYEYERCVEDCVPDALEEDVDYKYEQSVYLPEGSDTKFLCPESENASEVLWVINEETVLSKSPNALGTGASENHVAVDMRDELFLTAVRPSEAGIFSCIVDMMPIKKITVTIIPKSIFLTKGA</sequence>
<name>A0A7R8YZ55_HERIL</name>
<evidence type="ECO:0000313" key="3">
    <source>
        <dbReference type="Proteomes" id="UP000594454"/>
    </source>
</evidence>
<accession>A0A7R8YZ55</accession>
<dbReference type="InterPro" id="IPR036179">
    <property type="entry name" value="Ig-like_dom_sf"/>
</dbReference>
<organism evidence="2 3">
    <name type="scientific">Hermetia illucens</name>
    <name type="common">Black soldier fly</name>
    <dbReference type="NCBI Taxonomy" id="343691"/>
    <lineage>
        <taxon>Eukaryota</taxon>
        <taxon>Metazoa</taxon>
        <taxon>Ecdysozoa</taxon>
        <taxon>Arthropoda</taxon>
        <taxon>Hexapoda</taxon>
        <taxon>Insecta</taxon>
        <taxon>Pterygota</taxon>
        <taxon>Neoptera</taxon>
        <taxon>Endopterygota</taxon>
        <taxon>Diptera</taxon>
        <taxon>Brachycera</taxon>
        <taxon>Stratiomyomorpha</taxon>
        <taxon>Stratiomyidae</taxon>
        <taxon>Hermetiinae</taxon>
        <taxon>Hermetia</taxon>
    </lineage>
</organism>
<dbReference type="OrthoDB" id="8048786at2759"/>
<dbReference type="AlphaFoldDB" id="A0A7R8YZ55"/>
<dbReference type="Proteomes" id="UP000594454">
    <property type="component" value="Chromosome 5"/>
</dbReference>
<dbReference type="EMBL" id="LR899013">
    <property type="protein sequence ID" value="CAD7091194.1"/>
    <property type="molecule type" value="Genomic_DNA"/>
</dbReference>
<dbReference type="SUPFAM" id="SSF48726">
    <property type="entry name" value="Immunoglobulin"/>
    <property type="match status" value="1"/>
</dbReference>